<dbReference type="RefSeq" id="WP_038050329.1">
    <property type="nucleotide sequence ID" value="NZ_JMFG01000035.1"/>
</dbReference>
<accession>A0A062XY67</accession>
<dbReference type="InterPro" id="IPR052901">
    <property type="entry name" value="Bact_TGase-like"/>
</dbReference>
<dbReference type="AlphaFoldDB" id="A0A062XY67"/>
<dbReference type="PANTHER" id="PTHR42736">
    <property type="entry name" value="PROTEIN-GLUTAMINE GAMMA-GLUTAMYLTRANSFERASE"/>
    <property type="match status" value="1"/>
</dbReference>
<dbReference type="InterPro" id="IPR021878">
    <property type="entry name" value="TgpA_N"/>
</dbReference>
<dbReference type="InterPro" id="IPR002931">
    <property type="entry name" value="Transglutaminase-like"/>
</dbReference>
<evidence type="ECO:0000313" key="4">
    <source>
        <dbReference type="Proteomes" id="UP000027284"/>
    </source>
</evidence>
<feature type="transmembrane region" description="Helical" evidence="1">
    <location>
        <begin position="12"/>
        <end position="43"/>
    </location>
</feature>
<dbReference type="STRING" id="1312852.EG19_08145"/>
<sequence length="658" mass="71958">MPQVLWQRWFGVGALAVALLLSLAGAVALPFVLPMLVVALVLIAKPRPLKPLPSWLENLLALVIVAAVAAGGGLRFGVMRPVANLLVLLTAVRLWGGAEKTRRATVLLLLAMLNAAGIASSTHPALVGYLVALLVGVVVAAGQLVPLELGQRFGGGSPRGLPPARLVAGTTVLAFLVAAPLFVLFPRLRSPFAASGLGARPVSGFREAVSLHQLGDIKISRRPMLRVRFLKADQVQPHWLRFAGATLSHYRAGRWLESRKQRAGEEVNFFAGPEGPVKAEITLEQSSDRLFLPPGTRQVVPPDAEVWVDGAGAVRIPRSLEPPISFRVSFDPGVVNTRPPGPEDLAVTVSRQALRRVAREAMGNARDPLRRAQALEEYLQRRYRYSTSTAVPLRADPVEWFLFTAREGHCEFFASAMVLLLRAEGIPARLQTGFAGGQDLGGGEFLLRDANAHAWVLAYIGDRWWIFDPTPPEGRPGTESGTEAVSLRALWANLEGFWDRWVITFSLADQLEVLVSLWSAVRSAGRWLALLAVALLVVAAAWLLWRQRGRQKRRAAPSELGVLLWRLAQEAGWDEESLARATPSQVLDSLLPRLSSSREACLWLFQAHERALYAAGATPPRRRVWASFREVLRELRRPLREVGHTTSGPAPGSKAKRE</sequence>
<reference evidence="3 4" key="1">
    <citation type="submission" date="2014-04" db="EMBL/GenBank/DDBJ databases">
        <title>The Genome Sequence of Thermoanaerobaculum aquaticum MP-01, The First Cultivated Group 23 Acidobacterium.</title>
        <authorList>
            <person name="Stamps B.W."/>
            <person name="Losey N.A."/>
            <person name="Lawson P.A."/>
            <person name="Stevenson B.S."/>
        </authorList>
    </citation>
    <scope>NUCLEOTIDE SEQUENCE [LARGE SCALE GENOMIC DNA]</scope>
    <source>
        <strain evidence="3 4">MP-01</strain>
    </source>
</reference>
<comment type="caution">
    <text evidence="3">The sequence shown here is derived from an EMBL/GenBank/DDBJ whole genome shotgun (WGS) entry which is preliminary data.</text>
</comment>
<evidence type="ECO:0000256" key="1">
    <source>
        <dbReference type="SAM" id="Phobius"/>
    </source>
</evidence>
<dbReference type="SMART" id="SM00460">
    <property type="entry name" value="TGc"/>
    <property type="match status" value="1"/>
</dbReference>
<dbReference type="InterPro" id="IPR038765">
    <property type="entry name" value="Papain-like_cys_pep_sf"/>
</dbReference>
<dbReference type="SUPFAM" id="SSF54001">
    <property type="entry name" value="Cysteine proteinases"/>
    <property type="match status" value="1"/>
</dbReference>
<gene>
    <name evidence="3" type="ORF">EG19_08145</name>
</gene>
<dbReference type="OrthoDB" id="9787782at2"/>
<feature type="transmembrane region" description="Helical" evidence="1">
    <location>
        <begin position="126"/>
        <end position="145"/>
    </location>
</feature>
<dbReference type="Pfam" id="PF11992">
    <property type="entry name" value="TgpA_N"/>
    <property type="match status" value="1"/>
</dbReference>
<keyword evidence="4" id="KW-1185">Reference proteome</keyword>
<keyword evidence="1" id="KW-0472">Membrane</keyword>
<proteinExistence type="predicted"/>
<protein>
    <recommendedName>
        <fullName evidence="2">Transglutaminase-like domain-containing protein</fullName>
    </recommendedName>
</protein>
<organism evidence="3 4">
    <name type="scientific">Thermoanaerobaculum aquaticum</name>
    <dbReference type="NCBI Taxonomy" id="1312852"/>
    <lineage>
        <taxon>Bacteria</taxon>
        <taxon>Pseudomonadati</taxon>
        <taxon>Acidobacteriota</taxon>
        <taxon>Thermoanaerobaculia</taxon>
        <taxon>Thermoanaerobaculales</taxon>
        <taxon>Thermoanaerobaculaceae</taxon>
        <taxon>Thermoanaerobaculum</taxon>
    </lineage>
</organism>
<feature type="transmembrane region" description="Helical" evidence="1">
    <location>
        <begin position="103"/>
        <end position="120"/>
    </location>
</feature>
<feature type="transmembrane region" description="Helical" evidence="1">
    <location>
        <begin position="166"/>
        <end position="185"/>
    </location>
</feature>
<feature type="transmembrane region" description="Helical" evidence="1">
    <location>
        <begin position="55"/>
        <end position="72"/>
    </location>
</feature>
<feature type="transmembrane region" description="Helical" evidence="1">
    <location>
        <begin position="527"/>
        <end position="545"/>
    </location>
</feature>
<feature type="domain" description="Transglutaminase-like" evidence="2">
    <location>
        <begin position="402"/>
        <end position="471"/>
    </location>
</feature>
<dbReference type="Proteomes" id="UP000027284">
    <property type="component" value="Unassembled WGS sequence"/>
</dbReference>
<dbReference type="Pfam" id="PF01841">
    <property type="entry name" value="Transglut_core"/>
    <property type="match status" value="1"/>
</dbReference>
<evidence type="ECO:0000259" key="2">
    <source>
        <dbReference type="SMART" id="SM00460"/>
    </source>
</evidence>
<keyword evidence="1" id="KW-1133">Transmembrane helix</keyword>
<evidence type="ECO:0000313" key="3">
    <source>
        <dbReference type="EMBL" id="KDA53076.1"/>
    </source>
</evidence>
<dbReference type="PANTHER" id="PTHR42736:SF1">
    <property type="entry name" value="PROTEIN-GLUTAMINE GAMMA-GLUTAMYLTRANSFERASE"/>
    <property type="match status" value="1"/>
</dbReference>
<keyword evidence="1" id="KW-0812">Transmembrane</keyword>
<name>A0A062XY67_9BACT</name>
<dbReference type="Gene3D" id="3.10.620.30">
    <property type="match status" value="1"/>
</dbReference>
<dbReference type="EMBL" id="JMFG01000035">
    <property type="protein sequence ID" value="KDA53076.1"/>
    <property type="molecule type" value="Genomic_DNA"/>
</dbReference>